<dbReference type="AlphaFoldDB" id="A0AAV3PMX7"/>
<dbReference type="Proteomes" id="UP001454036">
    <property type="component" value="Unassembled WGS sequence"/>
</dbReference>
<gene>
    <name evidence="2" type="ORF">LIER_10991</name>
</gene>
<name>A0AAV3PMX7_LITER</name>
<reference evidence="2 3" key="1">
    <citation type="submission" date="2024-01" db="EMBL/GenBank/DDBJ databases">
        <title>The complete chloroplast genome sequence of Lithospermum erythrorhizon: insights into the phylogenetic relationship among Boraginaceae species and the maternal lineages of purple gromwells.</title>
        <authorList>
            <person name="Okada T."/>
            <person name="Watanabe K."/>
        </authorList>
    </citation>
    <scope>NUCLEOTIDE SEQUENCE [LARGE SCALE GENOMIC DNA]</scope>
</reference>
<proteinExistence type="predicted"/>
<dbReference type="Pfam" id="PF00078">
    <property type="entry name" value="RVT_1"/>
    <property type="match status" value="1"/>
</dbReference>
<dbReference type="EMBL" id="BAABME010002002">
    <property type="protein sequence ID" value="GAA0152536.1"/>
    <property type="molecule type" value="Genomic_DNA"/>
</dbReference>
<evidence type="ECO:0000313" key="2">
    <source>
        <dbReference type="EMBL" id="GAA0152536.1"/>
    </source>
</evidence>
<sequence length="102" mass="11402">MLKATEGRKVLTKIKVGSNSPQINHILFADDTMLFCKASVSESTGVMQILRDYERASGQKVNVNKCSVIFEARTPEGLRQRIQQVMGMREVKDQGKYLGLPS</sequence>
<protein>
    <recommendedName>
        <fullName evidence="1">Reverse transcriptase domain-containing protein</fullName>
    </recommendedName>
</protein>
<evidence type="ECO:0000313" key="3">
    <source>
        <dbReference type="Proteomes" id="UP001454036"/>
    </source>
</evidence>
<dbReference type="InterPro" id="IPR000477">
    <property type="entry name" value="RT_dom"/>
</dbReference>
<organism evidence="2 3">
    <name type="scientific">Lithospermum erythrorhizon</name>
    <name type="common">Purple gromwell</name>
    <name type="synonym">Lithospermum officinale var. erythrorhizon</name>
    <dbReference type="NCBI Taxonomy" id="34254"/>
    <lineage>
        <taxon>Eukaryota</taxon>
        <taxon>Viridiplantae</taxon>
        <taxon>Streptophyta</taxon>
        <taxon>Embryophyta</taxon>
        <taxon>Tracheophyta</taxon>
        <taxon>Spermatophyta</taxon>
        <taxon>Magnoliopsida</taxon>
        <taxon>eudicotyledons</taxon>
        <taxon>Gunneridae</taxon>
        <taxon>Pentapetalae</taxon>
        <taxon>asterids</taxon>
        <taxon>lamiids</taxon>
        <taxon>Boraginales</taxon>
        <taxon>Boraginaceae</taxon>
        <taxon>Boraginoideae</taxon>
        <taxon>Lithospermeae</taxon>
        <taxon>Lithospermum</taxon>
    </lineage>
</organism>
<feature type="domain" description="Reverse transcriptase" evidence="1">
    <location>
        <begin position="18"/>
        <end position="100"/>
    </location>
</feature>
<comment type="caution">
    <text evidence="2">The sequence shown here is derived from an EMBL/GenBank/DDBJ whole genome shotgun (WGS) entry which is preliminary data.</text>
</comment>
<accession>A0AAV3PMX7</accession>
<evidence type="ECO:0000259" key="1">
    <source>
        <dbReference type="Pfam" id="PF00078"/>
    </source>
</evidence>
<keyword evidence="3" id="KW-1185">Reference proteome</keyword>